<feature type="transmembrane region" description="Helical" evidence="2">
    <location>
        <begin position="115"/>
        <end position="134"/>
    </location>
</feature>
<dbReference type="EMBL" id="RPFW01000010">
    <property type="protein sequence ID" value="TVZ00181.1"/>
    <property type="molecule type" value="Genomic_DNA"/>
</dbReference>
<dbReference type="AlphaFoldDB" id="A0A6P2BNT6"/>
<evidence type="ECO:0000313" key="3">
    <source>
        <dbReference type="EMBL" id="TVZ00181.1"/>
    </source>
</evidence>
<evidence type="ECO:0008006" key="5">
    <source>
        <dbReference type="Google" id="ProtNLM"/>
    </source>
</evidence>
<keyword evidence="2" id="KW-1133">Transmembrane helix</keyword>
<proteinExistence type="predicted"/>
<name>A0A6P2BNT6_9ACTN</name>
<keyword evidence="2" id="KW-0472">Membrane</keyword>
<protein>
    <recommendedName>
        <fullName evidence="5">DUF2637 domain-containing protein</fullName>
    </recommendedName>
</protein>
<comment type="caution">
    <text evidence="3">The sequence shown here is derived from an EMBL/GenBank/DDBJ whole genome shotgun (WGS) entry which is preliminary data.</text>
</comment>
<feature type="transmembrane region" description="Helical" evidence="2">
    <location>
        <begin position="84"/>
        <end position="103"/>
    </location>
</feature>
<organism evidence="3 4">
    <name type="scientific">Trebonia kvetii</name>
    <dbReference type="NCBI Taxonomy" id="2480626"/>
    <lineage>
        <taxon>Bacteria</taxon>
        <taxon>Bacillati</taxon>
        <taxon>Actinomycetota</taxon>
        <taxon>Actinomycetes</taxon>
        <taxon>Streptosporangiales</taxon>
        <taxon>Treboniaceae</taxon>
        <taxon>Trebonia</taxon>
    </lineage>
</organism>
<evidence type="ECO:0000313" key="4">
    <source>
        <dbReference type="Proteomes" id="UP000460272"/>
    </source>
</evidence>
<reference evidence="3 4" key="1">
    <citation type="submission" date="2018-11" db="EMBL/GenBank/DDBJ databases">
        <title>Trebonia kvetii gen.nov., sp.nov., a novel acidophilic actinobacterium, and proposal of the new actinobacterial family Treboniaceae fam. nov.</title>
        <authorList>
            <person name="Rapoport D."/>
            <person name="Sagova-Mareckova M."/>
            <person name="Sedlacek I."/>
            <person name="Provaznik J."/>
            <person name="Kralova S."/>
            <person name="Pavlinic D."/>
            <person name="Benes V."/>
            <person name="Kopecky J."/>
        </authorList>
    </citation>
    <scope>NUCLEOTIDE SEQUENCE [LARGE SCALE GENOMIC DNA]</scope>
    <source>
        <strain evidence="3 4">15Tr583</strain>
    </source>
</reference>
<feature type="transmembrane region" description="Helical" evidence="2">
    <location>
        <begin position="171"/>
        <end position="189"/>
    </location>
</feature>
<accession>A0A6P2BNT6</accession>
<evidence type="ECO:0000256" key="1">
    <source>
        <dbReference type="SAM" id="MobiDB-lite"/>
    </source>
</evidence>
<feature type="region of interest" description="Disordered" evidence="1">
    <location>
        <begin position="230"/>
        <end position="271"/>
    </location>
</feature>
<dbReference type="Proteomes" id="UP000460272">
    <property type="component" value="Unassembled WGS sequence"/>
</dbReference>
<evidence type="ECO:0000256" key="2">
    <source>
        <dbReference type="SAM" id="Phobius"/>
    </source>
</evidence>
<keyword evidence="4" id="KW-1185">Reference proteome</keyword>
<feature type="transmembrane region" description="Helical" evidence="2">
    <location>
        <begin position="42"/>
        <end position="64"/>
    </location>
</feature>
<feature type="transmembrane region" description="Helical" evidence="2">
    <location>
        <begin position="146"/>
        <end position="164"/>
    </location>
</feature>
<sequence>MTAVMPVAQPDQAALPESAANSGATGAFTVPHAGPGRDRPGLWLHAASFGLCVLAGAAAAVSFSAQYRLVYVARHLRVVAGLEAAIPDAAALVFACLGVALALNGRRAVRARALNAASAGASVFMNVIAAAPGWRDLAVWAMPPAAYALASDTLIGVVRAWVLARRQDPAVLAEASLLVAAAGLALWLLRLSLAPASTLTGFRTWVVEECPVAPGRRAILPNPAAGAVLPGSHAPAGQPSAAARSGRVSLPSTPSRNADRQRRGSGRGGTKTARFLALVTERHGPLAGIPLPSVGRICAELAPAADLNTGSARSALRRAVLTAQNGDHS</sequence>
<keyword evidence="2" id="KW-0812">Transmembrane</keyword>
<gene>
    <name evidence="3" type="ORF">EAS64_39740</name>
</gene>